<evidence type="ECO:0000256" key="7">
    <source>
        <dbReference type="ARBA" id="ARBA00022840"/>
    </source>
</evidence>
<proteinExistence type="predicted"/>
<feature type="domain" description="PAS" evidence="11">
    <location>
        <begin position="171"/>
        <end position="226"/>
    </location>
</feature>
<feature type="domain" description="Histidine kinase" evidence="10">
    <location>
        <begin position="436"/>
        <end position="659"/>
    </location>
</feature>
<dbReference type="CDD" id="cd00130">
    <property type="entry name" value="PAS"/>
    <property type="match status" value="3"/>
</dbReference>
<dbReference type="InterPro" id="IPR003594">
    <property type="entry name" value="HATPase_dom"/>
</dbReference>
<evidence type="ECO:0000259" key="12">
    <source>
        <dbReference type="PROSITE" id="PS50113"/>
    </source>
</evidence>
<dbReference type="Gene3D" id="3.30.565.10">
    <property type="entry name" value="Histidine kinase-like ATPase, C-terminal domain"/>
    <property type="match status" value="1"/>
</dbReference>
<dbReference type="NCBIfam" id="TIGR00229">
    <property type="entry name" value="sensory_box"/>
    <property type="match status" value="3"/>
</dbReference>
<keyword evidence="4" id="KW-0808">Transferase</keyword>
<dbReference type="EC" id="2.7.13.3" evidence="2"/>
<dbReference type="SMART" id="SM00388">
    <property type="entry name" value="HisKA"/>
    <property type="match status" value="1"/>
</dbReference>
<dbReference type="SUPFAM" id="SSF55874">
    <property type="entry name" value="ATPase domain of HSP90 chaperone/DNA topoisomerase II/histidine kinase"/>
    <property type="match status" value="1"/>
</dbReference>
<dbReference type="InterPro" id="IPR036097">
    <property type="entry name" value="HisK_dim/P_sf"/>
</dbReference>
<dbReference type="Pfam" id="PF13188">
    <property type="entry name" value="PAS_8"/>
    <property type="match status" value="1"/>
</dbReference>
<feature type="domain" description="PAS" evidence="11">
    <location>
        <begin position="297"/>
        <end position="356"/>
    </location>
</feature>
<protein>
    <recommendedName>
        <fullName evidence="2">histidine kinase</fullName>
        <ecNumber evidence="2">2.7.13.3</ecNumber>
    </recommendedName>
</protein>
<feature type="domain" description="PAC" evidence="12">
    <location>
        <begin position="244"/>
        <end position="296"/>
    </location>
</feature>
<dbReference type="InterPro" id="IPR036890">
    <property type="entry name" value="HATPase_C_sf"/>
</dbReference>
<keyword evidence="5" id="KW-0547">Nucleotide-binding</keyword>
<feature type="domain" description="PAC" evidence="12">
    <location>
        <begin position="371"/>
        <end position="423"/>
    </location>
</feature>
<evidence type="ECO:0000256" key="3">
    <source>
        <dbReference type="ARBA" id="ARBA00022553"/>
    </source>
</evidence>
<evidence type="ECO:0000259" key="10">
    <source>
        <dbReference type="PROSITE" id="PS50109"/>
    </source>
</evidence>
<dbReference type="SMART" id="SM00091">
    <property type="entry name" value="PAS"/>
    <property type="match status" value="3"/>
</dbReference>
<dbReference type="InterPro" id="IPR004358">
    <property type="entry name" value="Sig_transdc_His_kin-like_C"/>
</dbReference>
<dbReference type="KEGG" id="ftj:FTUN_2004"/>
<keyword evidence="3" id="KW-0597">Phosphoprotein</keyword>
<dbReference type="Pfam" id="PF00512">
    <property type="entry name" value="HisKA"/>
    <property type="match status" value="1"/>
</dbReference>
<dbReference type="PROSITE" id="PS50113">
    <property type="entry name" value="PAC"/>
    <property type="match status" value="3"/>
</dbReference>
<evidence type="ECO:0000313" key="13">
    <source>
        <dbReference type="EMBL" id="QJW94483.1"/>
    </source>
</evidence>
<dbReference type="Pfam" id="PF02518">
    <property type="entry name" value="HATPase_c"/>
    <property type="match status" value="1"/>
</dbReference>
<dbReference type="PROSITE" id="PS50112">
    <property type="entry name" value="PAS"/>
    <property type="match status" value="3"/>
</dbReference>
<evidence type="ECO:0000259" key="11">
    <source>
        <dbReference type="PROSITE" id="PS50112"/>
    </source>
</evidence>
<dbReference type="AlphaFoldDB" id="A0A6M5YMF1"/>
<keyword evidence="14" id="KW-1185">Reference proteome</keyword>
<dbReference type="InterPro" id="IPR005467">
    <property type="entry name" value="His_kinase_dom"/>
</dbReference>
<evidence type="ECO:0000256" key="9">
    <source>
        <dbReference type="SAM" id="MobiDB-lite"/>
    </source>
</evidence>
<evidence type="ECO:0000256" key="1">
    <source>
        <dbReference type="ARBA" id="ARBA00000085"/>
    </source>
</evidence>
<dbReference type="GO" id="GO:0005524">
    <property type="term" value="F:ATP binding"/>
    <property type="evidence" value="ECO:0007669"/>
    <property type="project" value="UniProtKB-KW"/>
</dbReference>
<dbReference type="Pfam" id="PF00989">
    <property type="entry name" value="PAS"/>
    <property type="match status" value="2"/>
</dbReference>
<evidence type="ECO:0000256" key="2">
    <source>
        <dbReference type="ARBA" id="ARBA00012438"/>
    </source>
</evidence>
<evidence type="ECO:0000313" key="14">
    <source>
        <dbReference type="Proteomes" id="UP000503447"/>
    </source>
</evidence>
<evidence type="ECO:0000256" key="6">
    <source>
        <dbReference type="ARBA" id="ARBA00022777"/>
    </source>
</evidence>
<comment type="catalytic activity">
    <reaction evidence="1">
        <text>ATP + protein L-histidine = ADP + protein N-phospho-L-histidine.</text>
        <dbReference type="EC" id="2.7.13.3"/>
    </reaction>
</comment>
<dbReference type="GO" id="GO:0006355">
    <property type="term" value="P:regulation of DNA-templated transcription"/>
    <property type="evidence" value="ECO:0007669"/>
    <property type="project" value="InterPro"/>
</dbReference>
<evidence type="ECO:0000256" key="5">
    <source>
        <dbReference type="ARBA" id="ARBA00022741"/>
    </source>
</evidence>
<dbReference type="InterPro" id="IPR000014">
    <property type="entry name" value="PAS"/>
</dbReference>
<dbReference type="InterPro" id="IPR001610">
    <property type="entry name" value="PAC"/>
</dbReference>
<dbReference type="PROSITE" id="PS50109">
    <property type="entry name" value="HIS_KIN"/>
    <property type="match status" value="1"/>
</dbReference>
<dbReference type="InterPro" id="IPR003661">
    <property type="entry name" value="HisK_dim/P_dom"/>
</dbReference>
<evidence type="ECO:0000256" key="4">
    <source>
        <dbReference type="ARBA" id="ARBA00022679"/>
    </source>
</evidence>
<dbReference type="SUPFAM" id="SSF55785">
    <property type="entry name" value="PYP-like sensor domain (PAS domain)"/>
    <property type="match status" value="3"/>
</dbReference>
<dbReference type="SMART" id="SM00387">
    <property type="entry name" value="HATPase_c"/>
    <property type="match status" value="1"/>
</dbReference>
<dbReference type="PANTHER" id="PTHR43065">
    <property type="entry name" value="SENSOR HISTIDINE KINASE"/>
    <property type="match status" value="1"/>
</dbReference>
<dbReference type="EMBL" id="CP053452">
    <property type="protein sequence ID" value="QJW94483.1"/>
    <property type="molecule type" value="Genomic_DNA"/>
</dbReference>
<dbReference type="SUPFAM" id="SSF47384">
    <property type="entry name" value="Homodimeric domain of signal transducing histidine kinase"/>
    <property type="match status" value="1"/>
</dbReference>
<sequence length="726" mass="78572">MCDQRVRAGARPSGFAVHLRRVAGDEGLAEAPASRALAQLRAVVASVADGLVVADAAGTLLDWNPAALRLHGYASVEEVRRHLSTFPDTFILSVPGGPPLPYSEWPLCRVLRGERLVEYELQVRRTDGAEDLVVAYSGARIPDPAGGPDLAVLTLHDVTAHRRTEARLRASEALFRGAFEDTAVPMALLALDNRFVRVNAAFARLFGYSRDELLGMSMPEVTHPDDVVKSLAGREALLAGAAHFAQEKRYVHRDGRVVWCVACVSLVRDAEGRPQMYVGQVLDVTDRKRAEGELRASAERFRAFFEATTAGVVEIAPDARILRANAAFCRMIGYGPDELAEMTVADVLFPEDRDHVLAQYAGVGAGATPSYETDRRYRRRDGSPLWARVSVGAARDEGGRPAVVSAVVIDLTERKRLEERFQQAQKMEAIGRLAGGIAHDFNNLLTVIVGYGEILLARLPPGDDTRDVVQQMTAAGERAAGLTAQLLAFSRHAVVEPRVLDLNEVVAQSARLLRRLVGEDVVLGTALAPDLSRVRADPTQVEQILMNLVVNAKDAMPRGGRLTIETRELRLRAEDAAAFPDLAPGGYVQLAVSDTGTGMTEGTRARVFEPFFTTKEVGKGTGLGLAVVHGAVKQSGGRVDVYSELGVGTTFKVLLPAVGAAPTGAPGWRHSRRGARRPSCSSRTRPACGRSPGWRWRPRGTPSWRRPAGEAPCGSPRRTPARSTCW</sequence>
<feature type="domain" description="PAS" evidence="11">
    <location>
        <begin position="36"/>
        <end position="83"/>
    </location>
</feature>
<dbReference type="Gene3D" id="1.10.287.130">
    <property type="match status" value="1"/>
</dbReference>
<dbReference type="GO" id="GO:0000155">
    <property type="term" value="F:phosphorelay sensor kinase activity"/>
    <property type="evidence" value="ECO:0007669"/>
    <property type="project" value="InterPro"/>
</dbReference>
<keyword evidence="6 13" id="KW-0418">Kinase</keyword>
<dbReference type="Gene3D" id="3.30.450.20">
    <property type="entry name" value="PAS domain"/>
    <property type="match status" value="3"/>
</dbReference>
<organism evidence="13 14">
    <name type="scientific">Frigoriglobus tundricola</name>
    <dbReference type="NCBI Taxonomy" id="2774151"/>
    <lineage>
        <taxon>Bacteria</taxon>
        <taxon>Pseudomonadati</taxon>
        <taxon>Planctomycetota</taxon>
        <taxon>Planctomycetia</taxon>
        <taxon>Gemmatales</taxon>
        <taxon>Gemmataceae</taxon>
        <taxon>Frigoriglobus</taxon>
    </lineage>
</organism>
<dbReference type="InterPro" id="IPR035965">
    <property type="entry name" value="PAS-like_dom_sf"/>
</dbReference>
<gene>
    <name evidence="13" type="ORF">FTUN_2004</name>
</gene>
<dbReference type="PANTHER" id="PTHR43065:SF42">
    <property type="entry name" value="TWO-COMPONENT SENSOR PPRA"/>
    <property type="match status" value="1"/>
</dbReference>
<name>A0A6M5YMF1_9BACT</name>
<evidence type="ECO:0000256" key="8">
    <source>
        <dbReference type="ARBA" id="ARBA00023012"/>
    </source>
</evidence>
<dbReference type="SMART" id="SM00086">
    <property type="entry name" value="PAC"/>
    <property type="match status" value="3"/>
</dbReference>
<dbReference type="PRINTS" id="PR00344">
    <property type="entry name" value="BCTRLSENSOR"/>
</dbReference>
<dbReference type="Proteomes" id="UP000503447">
    <property type="component" value="Chromosome"/>
</dbReference>
<reference evidence="14" key="1">
    <citation type="submission" date="2020-05" db="EMBL/GenBank/DDBJ databases">
        <title>Frigoriglobus tundricola gen. nov., sp. nov., a psychrotolerant cellulolytic planctomycete of the family Gemmataceae with two divergent copies of 16S rRNA gene.</title>
        <authorList>
            <person name="Kulichevskaya I.S."/>
            <person name="Ivanova A.A."/>
            <person name="Naumoff D.G."/>
            <person name="Beletsky A.V."/>
            <person name="Rijpstra W.I.C."/>
            <person name="Sinninghe Damste J.S."/>
            <person name="Mardanov A.V."/>
            <person name="Ravin N.V."/>
            <person name="Dedysh S.N."/>
        </authorList>
    </citation>
    <scope>NUCLEOTIDE SEQUENCE [LARGE SCALE GENOMIC DNA]</scope>
    <source>
        <strain evidence="14">PL17</strain>
    </source>
</reference>
<feature type="domain" description="PAC" evidence="12">
    <location>
        <begin position="117"/>
        <end position="170"/>
    </location>
</feature>
<dbReference type="InterPro" id="IPR013767">
    <property type="entry name" value="PAS_fold"/>
</dbReference>
<accession>A0A6M5YMF1</accession>
<keyword evidence="7" id="KW-0067">ATP-binding</keyword>
<dbReference type="CDD" id="cd00082">
    <property type="entry name" value="HisKA"/>
    <property type="match status" value="1"/>
</dbReference>
<feature type="compositionally biased region" description="Low complexity" evidence="9">
    <location>
        <begin position="689"/>
        <end position="706"/>
    </location>
</feature>
<feature type="region of interest" description="Disordered" evidence="9">
    <location>
        <begin position="662"/>
        <end position="726"/>
    </location>
</feature>
<keyword evidence="8" id="KW-0902">Two-component regulatory system</keyword>
<dbReference type="RefSeq" id="WP_261361914.1">
    <property type="nucleotide sequence ID" value="NZ_CP053452.2"/>
</dbReference>
<dbReference type="InterPro" id="IPR000700">
    <property type="entry name" value="PAS-assoc_C"/>
</dbReference>